<accession>A0ABN7X4A6</accession>
<feature type="non-terminal residue" evidence="2">
    <location>
        <position position="1"/>
    </location>
</feature>
<dbReference type="EMBL" id="CAJVQB010085844">
    <property type="protein sequence ID" value="CAG8847006.1"/>
    <property type="molecule type" value="Genomic_DNA"/>
</dbReference>
<organism evidence="2 3">
    <name type="scientific">Gigaspora margarita</name>
    <dbReference type="NCBI Taxonomy" id="4874"/>
    <lineage>
        <taxon>Eukaryota</taxon>
        <taxon>Fungi</taxon>
        <taxon>Fungi incertae sedis</taxon>
        <taxon>Mucoromycota</taxon>
        <taxon>Glomeromycotina</taxon>
        <taxon>Glomeromycetes</taxon>
        <taxon>Diversisporales</taxon>
        <taxon>Gigasporaceae</taxon>
        <taxon>Gigaspora</taxon>
    </lineage>
</organism>
<feature type="non-terminal residue" evidence="2">
    <location>
        <position position="164"/>
    </location>
</feature>
<dbReference type="Proteomes" id="UP000789901">
    <property type="component" value="Unassembled WGS sequence"/>
</dbReference>
<proteinExistence type="predicted"/>
<evidence type="ECO:0000313" key="2">
    <source>
        <dbReference type="EMBL" id="CAG8847006.1"/>
    </source>
</evidence>
<comment type="caution">
    <text evidence="2">The sequence shown here is derived from an EMBL/GenBank/DDBJ whole genome shotgun (WGS) entry which is preliminary data.</text>
</comment>
<name>A0ABN7X4A6_GIGMA</name>
<evidence type="ECO:0000313" key="3">
    <source>
        <dbReference type="Proteomes" id="UP000789901"/>
    </source>
</evidence>
<sequence length="164" mass="18966">LRPWYLSEFSFRLHRWCLGGTVMASARCLACITQMIITTIQKKITNDKLKSPELISTAINLSYLKKAAPKHEGLRRDKYNKACEYLLKLIGDENAKKELLDWPIIMLIKDKKRNAVATLQNSKLVYKQKIIINEPKISLQHQEKCDDAESNQKDNRSFEVSDTI</sequence>
<protein>
    <submittedName>
        <fullName evidence="2">30681_t:CDS:1</fullName>
    </submittedName>
</protein>
<reference evidence="2 3" key="1">
    <citation type="submission" date="2021-06" db="EMBL/GenBank/DDBJ databases">
        <authorList>
            <person name="Kallberg Y."/>
            <person name="Tangrot J."/>
            <person name="Rosling A."/>
        </authorList>
    </citation>
    <scope>NUCLEOTIDE SEQUENCE [LARGE SCALE GENOMIC DNA]</scope>
    <source>
        <strain evidence="2 3">120-4 pot B 10/14</strain>
    </source>
</reference>
<keyword evidence="3" id="KW-1185">Reference proteome</keyword>
<evidence type="ECO:0000256" key="1">
    <source>
        <dbReference type="SAM" id="MobiDB-lite"/>
    </source>
</evidence>
<gene>
    <name evidence="2" type="ORF">GMARGA_LOCUS38446</name>
</gene>
<feature type="region of interest" description="Disordered" evidence="1">
    <location>
        <begin position="142"/>
        <end position="164"/>
    </location>
</feature>